<sequence length="426" mass="44450">MNVIRKVRCAAALVVVFLACPAIADTTLIHAGAVLTDASADPTGPATITVTDGRIVSIADGFAPVPEGATMVHLPDHTVLPGLIDLHVHLTGDPGGDFWKEAVEPDEWGVVVGAKNARVTAKAGFTTVREAGSGQHSAFALRRGTAEGLIPGPRIIAAGPALSIVGGHADANGFRPEINEILDSGYNCTGAVECAEKVRLASQNGADVIKITATGGVLSQQGRGLAAHFTDPEMKSIADTAHSLGLKVMAHAHGARGIEAASHAGIDTIEHGTFLDEDAAREMRENGTVLIPTLMAFQGVSERLGQGIYTPVVEEKIRATMETAQVFMGKALRWNVPIAFGTDAGVFEHGRNAEELALMVGQGMTNRQALASATTSAAEVLEMENEIGRIAPGFSADMIAVKGNPLADVSVLESVDWVMVRGRQID</sequence>
<organism evidence="3 4">
    <name type="scientific">Qipengyuania atrilutea</name>
    <dbReference type="NCBI Taxonomy" id="2744473"/>
    <lineage>
        <taxon>Bacteria</taxon>
        <taxon>Pseudomonadati</taxon>
        <taxon>Pseudomonadota</taxon>
        <taxon>Alphaproteobacteria</taxon>
        <taxon>Sphingomonadales</taxon>
        <taxon>Erythrobacteraceae</taxon>
        <taxon>Qipengyuania</taxon>
    </lineage>
</organism>
<reference evidence="3 4" key="1">
    <citation type="submission" date="2020-06" db="EMBL/GenBank/DDBJ databases">
        <title>Altererythrobacter sp. HHU K3-1.</title>
        <authorList>
            <person name="Zhang D."/>
            <person name="Xue H."/>
        </authorList>
    </citation>
    <scope>NUCLEOTIDE SEQUENCE [LARGE SCALE GENOMIC DNA]</scope>
    <source>
        <strain evidence="3 4">HHU K3-1</strain>
    </source>
</reference>
<keyword evidence="3" id="KW-0378">Hydrolase</keyword>
<evidence type="ECO:0000259" key="2">
    <source>
        <dbReference type="Pfam" id="PF01979"/>
    </source>
</evidence>
<dbReference type="InterPro" id="IPR011059">
    <property type="entry name" value="Metal-dep_hydrolase_composite"/>
</dbReference>
<proteinExistence type="predicted"/>
<dbReference type="PROSITE" id="PS51257">
    <property type="entry name" value="PROKAR_LIPOPROTEIN"/>
    <property type="match status" value="1"/>
</dbReference>
<dbReference type="InterPro" id="IPR006680">
    <property type="entry name" value="Amidohydro-rel"/>
</dbReference>
<dbReference type="Gene3D" id="3.20.20.140">
    <property type="entry name" value="Metal-dependent hydrolases"/>
    <property type="match status" value="1"/>
</dbReference>
<gene>
    <name evidence="3" type="ORF">HUV48_12065</name>
</gene>
<feature type="chain" id="PRO_5032766675" evidence="1">
    <location>
        <begin position="25"/>
        <end position="426"/>
    </location>
</feature>
<comment type="caution">
    <text evidence="3">The sequence shown here is derived from an EMBL/GenBank/DDBJ whole genome shotgun (WGS) entry which is preliminary data.</text>
</comment>
<dbReference type="RefSeq" id="WP_176268056.1">
    <property type="nucleotide sequence ID" value="NZ_JABWGV010000005.1"/>
</dbReference>
<dbReference type="PANTHER" id="PTHR43135:SF3">
    <property type="entry name" value="ALPHA-D-RIBOSE 1-METHYLPHOSPHONATE 5-TRIPHOSPHATE DIPHOSPHATASE"/>
    <property type="match status" value="1"/>
</dbReference>
<name>A0A850H7G9_9SPHN</name>
<accession>A0A850H7G9</accession>
<feature type="signal peptide" evidence="1">
    <location>
        <begin position="1"/>
        <end position="24"/>
    </location>
</feature>
<dbReference type="PANTHER" id="PTHR43135">
    <property type="entry name" value="ALPHA-D-RIBOSE 1-METHYLPHOSPHONATE 5-TRIPHOSPHATE DIPHOSPHATASE"/>
    <property type="match status" value="1"/>
</dbReference>
<dbReference type="AlphaFoldDB" id="A0A850H7G9"/>
<feature type="domain" description="Amidohydrolase-related" evidence="2">
    <location>
        <begin position="78"/>
        <end position="424"/>
    </location>
</feature>
<dbReference type="SUPFAM" id="SSF51556">
    <property type="entry name" value="Metallo-dependent hydrolases"/>
    <property type="match status" value="1"/>
</dbReference>
<dbReference type="SUPFAM" id="SSF51338">
    <property type="entry name" value="Composite domain of metallo-dependent hydrolases"/>
    <property type="match status" value="1"/>
</dbReference>
<evidence type="ECO:0000256" key="1">
    <source>
        <dbReference type="SAM" id="SignalP"/>
    </source>
</evidence>
<dbReference type="GO" id="GO:0016810">
    <property type="term" value="F:hydrolase activity, acting on carbon-nitrogen (but not peptide) bonds"/>
    <property type="evidence" value="ECO:0007669"/>
    <property type="project" value="InterPro"/>
</dbReference>
<evidence type="ECO:0000313" key="3">
    <source>
        <dbReference type="EMBL" id="NVD45743.1"/>
    </source>
</evidence>
<dbReference type="InterPro" id="IPR051781">
    <property type="entry name" value="Metallo-dep_Hydrolase"/>
</dbReference>
<dbReference type="InterPro" id="IPR032466">
    <property type="entry name" value="Metal_Hydrolase"/>
</dbReference>
<dbReference type="Proteomes" id="UP000561438">
    <property type="component" value="Unassembled WGS sequence"/>
</dbReference>
<keyword evidence="4" id="KW-1185">Reference proteome</keyword>
<protein>
    <submittedName>
        <fullName evidence="3">Amidohydrolase family protein</fullName>
    </submittedName>
</protein>
<dbReference type="InterPro" id="IPR057744">
    <property type="entry name" value="OTAase-like"/>
</dbReference>
<dbReference type="EMBL" id="JABWGV010000005">
    <property type="protein sequence ID" value="NVD45743.1"/>
    <property type="molecule type" value="Genomic_DNA"/>
</dbReference>
<evidence type="ECO:0000313" key="4">
    <source>
        <dbReference type="Proteomes" id="UP000561438"/>
    </source>
</evidence>
<dbReference type="CDD" id="cd01299">
    <property type="entry name" value="Met_dep_hydrolase_A"/>
    <property type="match status" value="1"/>
</dbReference>
<dbReference type="Pfam" id="PF01979">
    <property type="entry name" value="Amidohydro_1"/>
    <property type="match status" value="1"/>
</dbReference>
<dbReference type="Gene3D" id="2.30.40.10">
    <property type="entry name" value="Urease, subunit C, domain 1"/>
    <property type="match status" value="1"/>
</dbReference>
<keyword evidence="1" id="KW-0732">Signal</keyword>